<sequence>MQCSTRWRVCRWELQSKIFVHCLRFDEYEGALRPDPKLAPLLVSNVCHLWRDIALCTPELWAPLRMEGSPRGANCSQLYGIWLQRSHPFPVSLTLEYHSELAEGVGHLIDWSARRVEEVSLLLLADPHDEYRIPQLPFQSLKRLNITVLDQKPFNVYDWIHSMLMSPGLLYCTFSASFSQYVVGGDFMPFTLAALKELRLKKRPSSFQVLANPTILLRYLTLPALESLHIHCSITLPNAVSDFSDFIVRSSPPLRSLVIDPVDLVRHPTAEYLSAVPTLETLTLSTSDWVSVLDRLATDPAFLPNLEHLTCTLKRIQPRGDFEVVVRMLNVRSLKMFRLHITISLALELLGRRAVGLDDGILVELQRIRDRGVDIYVGDGQRNYL</sequence>
<reference evidence="1 2" key="1">
    <citation type="journal article" date="2024" name="J Genomics">
        <title>Draft genome sequencing and assembly of Favolaschia claudopus CIRM-BRFM 2984 isolated from oak limbs.</title>
        <authorList>
            <person name="Navarro D."/>
            <person name="Drula E."/>
            <person name="Chaduli D."/>
            <person name="Cazenave R."/>
            <person name="Ahrendt S."/>
            <person name="Wang J."/>
            <person name="Lipzen A."/>
            <person name="Daum C."/>
            <person name="Barry K."/>
            <person name="Grigoriev I.V."/>
            <person name="Favel A."/>
            <person name="Rosso M.N."/>
            <person name="Martin F."/>
        </authorList>
    </citation>
    <scope>NUCLEOTIDE SEQUENCE [LARGE SCALE GENOMIC DNA]</scope>
    <source>
        <strain evidence="1 2">CIRM-BRFM 2984</strain>
    </source>
</reference>
<proteinExistence type="predicted"/>
<keyword evidence="2" id="KW-1185">Reference proteome</keyword>
<protein>
    <recommendedName>
        <fullName evidence="3">F-box domain-containing protein</fullName>
    </recommendedName>
</protein>
<name>A0AAW0A354_9AGAR</name>
<dbReference type="Proteomes" id="UP001362999">
    <property type="component" value="Unassembled WGS sequence"/>
</dbReference>
<evidence type="ECO:0000313" key="1">
    <source>
        <dbReference type="EMBL" id="KAK7000347.1"/>
    </source>
</evidence>
<gene>
    <name evidence="1" type="ORF">R3P38DRAFT_1845059</name>
</gene>
<evidence type="ECO:0000313" key="2">
    <source>
        <dbReference type="Proteomes" id="UP001362999"/>
    </source>
</evidence>
<organism evidence="1 2">
    <name type="scientific">Favolaschia claudopus</name>
    <dbReference type="NCBI Taxonomy" id="2862362"/>
    <lineage>
        <taxon>Eukaryota</taxon>
        <taxon>Fungi</taxon>
        <taxon>Dikarya</taxon>
        <taxon>Basidiomycota</taxon>
        <taxon>Agaricomycotina</taxon>
        <taxon>Agaricomycetes</taxon>
        <taxon>Agaricomycetidae</taxon>
        <taxon>Agaricales</taxon>
        <taxon>Marasmiineae</taxon>
        <taxon>Mycenaceae</taxon>
        <taxon>Favolaschia</taxon>
    </lineage>
</organism>
<accession>A0AAW0A354</accession>
<evidence type="ECO:0008006" key="3">
    <source>
        <dbReference type="Google" id="ProtNLM"/>
    </source>
</evidence>
<comment type="caution">
    <text evidence="1">The sequence shown here is derived from an EMBL/GenBank/DDBJ whole genome shotgun (WGS) entry which is preliminary data.</text>
</comment>
<dbReference type="AlphaFoldDB" id="A0AAW0A354"/>
<dbReference type="EMBL" id="JAWWNJ010000089">
    <property type="protein sequence ID" value="KAK7000347.1"/>
    <property type="molecule type" value="Genomic_DNA"/>
</dbReference>